<name>A0ABM9ASP4_9BACT</name>
<evidence type="ECO:0000313" key="2">
    <source>
        <dbReference type="Proteomes" id="UP000837932"/>
    </source>
</evidence>
<evidence type="ECO:0000313" key="1">
    <source>
        <dbReference type="EMBL" id="CAH0996701.1"/>
    </source>
</evidence>
<proteinExistence type="predicted"/>
<reference evidence="1" key="1">
    <citation type="submission" date="2021-12" db="EMBL/GenBank/DDBJ databases">
        <authorList>
            <person name="Rodrigo-Torres L."/>
            <person name="Arahal R. D."/>
            <person name="Lucena T."/>
        </authorList>
    </citation>
    <scope>NUCLEOTIDE SEQUENCE</scope>
    <source>
        <strain evidence="1">CECT 8858</strain>
    </source>
</reference>
<dbReference type="RefSeq" id="WP_238807253.1">
    <property type="nucleotide sequence ID" value="NZ_CAKLPY010000002.1"/>
</dbReference>
<dbReference type="Proteomes" id="UP000837932">
    <property type="component" value="Unassembled WGS sequence"/>
</dbReference>
<protein>
    <recommendedName>
        <fullName evidence="3">DUF4235 domain-containing protein</fullName>
    </recommendedName>
</protein>
<dbReference type="EMBL" id="CAKLPY010000002">
    <property type="protein sequence ID" value="CAH0996701.1"/>
    <property type="molecule type" value="Genomic_DNA"/>
</dbReference>
<accession>A0ABM9ASP4</accession>
<evidence type="ECO:0008006" key="3">
    <source>
        <dbReference type="Google" id="ProtNLM"/>
    </source>
</evidence>
<keyword evidence="2" id="KW-1185">Reference proteome</keyword>
<sequence length="131" mass="14426">MKKSKEEIIKIPIVPPKGSREERKELLQESANKYLEAIEMQIGDLKKVGKNTLVIGGVIVAAYALTELLLPSPKQKTSSEPLLLVEEENESESIVWAALKGAATSLLLALAKDKLLEFMDNYTTNNVESNS</sequence>
<organism evidence="1 2">
    <name type="scientific">Emticicia aquatica</name>
    <dbReference type="NCBI Taxonomy" id="1681835"/>
    <lineage>
        <taxon>Bacteria</taxon>
        <taxon>Pseudomonadati</taxon>
        <taxon>Bacteroidota</taxon>
        <taxon>Cytophagia</taxon>
        <taxon>Cytophagales</taxon>
        <taxon>Leadbetterellaceae</taxon>
        <taxon>Emticicia</taxon>
    </lineage>
</organism>
<comment type="caution">
    <text evidence="1">The sequence shown here is derived from an EMBL/GenBank/DDBJ whole genome shotgun (WGS) entry which is preliminary data.</text>
</comment>
<gene>
    <name evidence="1" type="ORF">EMA8858_02835</name>
</gene>